<keyword evidence="3" id="KW-1185">Reference proteome</keyword>
<proteinExistence type="predicted"/>
<protein>
    <submittedName>
        <fullName evidence="2">Uncharacterized protein</fullName>
    </submittedName>
</protein>
<evidence type="ECO:0000256" key="1">
    <source>
        <dbReference type="SAM" id="SignalP"/>
    </source>
</evidence>
<name>A0AAD6QEG1_9ROSI</name>
<keyword evidence="1" id="KW-0732">Signal</keyword>
<evidence type="ECO:0000313" key="3">
    <source>
        <dbReference type="Proteomes" id="UP001164929"/>
    </source>
</evidence>
<dbReference type="Proteomes" id="UP001164929">
    <property type="component" value="Chromosome 8"/>
</dbReference>
<dbReference type="EMBL" id="JAQIZT010000008">
    <property type="protein sequence ID" value="KAJ6987218.1"/>
    <property type="molecule type" value="Genomic_DNA"/>
</dbReference>
<comment type="caution">
    <text evidence="2">The sequence shown here is derived from an EMBL/GenBank/DDBJ whole genome shotgun (WGS) entry which is preliminary data.</text>
</comment>
<accession>A0AAD6QEG1</accession>
<dbReference type="AlphaFoldDB" id="A0AAD6QEG1"/>
<evidence type="ECO:0000313" key="2">
    <source>
        <dbReference type="EMBL" id="KAJ6987218.1"/>
    </source>
</evidence>
<organism evidence="2 3">
    <name type="scientific">Populus alba x Populus x berolinensis</name>
    <dbReference type="NCBI Taxonomy" id="444605"/>
    <lineage>
        <taxon>Eukaryota</taxon>
        <taxon>Viridiplantae</taxon>
        <taxon>Streptophyta</taxon>
        <taxon>Embryophyta</taxon>
        <taxon>Tracheophyta</taxon>
        <taxon>Spermatophyta</taxon>
        <taxon>Magnoliopsida</taxon>
        <taxon>eudicotyledons</taxon>
        <taxon>Gunneridae</taxon>
        <taxon>Pentapetalae</taxon>
        <taxon>rosids</taxon>
        <taxon>fabids</taxon>
        <taxon>Malpighiales</taxon>
        <taxon>Salicaceae</taxon>
        <taxon>Saliceae</taxon>
        <taxon>Populus</taxon>
    </lineage>
</organism>
<feature type="signal peptide" evidence="1">
    <location>
        <begin position="1"/>
        <end position="19"/>
    </location>
</feature>
<feature type="chain" id="PRO_5042195948" evidence="1">
    <location>
        <begin position="20"/>
        <end position="43"/>
    </location>
</feature>
<sequence>MRCSVIAVFLFFIPPSGFHQWVCTLPLHITSPFFRDSSVYVQL</sequence>
<reference evidence="2" key="1">
    <citation type="journal article" date="2023" name="Mol. Ecol. Resour.">
        <title>Chromosome-level genome assembly of a triploid poplar Populus alba 'Berolinensis'.</title>
        <authorList>
            <person name="Chen S."/>
            <person name="Yu Y."/>
            <person name="Wang X."/>
            <person name="Wang S."/>
            <person name="Zhang T."/>
            <person name="Zhou Y."/>
            <person name="He R."/>
            <person name="Meng N."/>
            <person name="Wang Y."/>
            <person name="Liu W."/>
            <person name="Liu Z."/>
            <person name="Liu J."/>
            <person name="Guo Q."/>
            <person name="Huang H."/>
            <person name="Sederoff R.R."/>
            <person name="Wang G."/>
            <person name="Qu G."/>
            <person name="Chen S."/>
        </authorList>
    </citation>
    <scope>NUCLEOTIDE SEQUENCE</scope>
    <source>
        <strain evidence="2">SC-2020</strain>
    </source>
</reference>
<gene>
    <name evidence="2" type="ORF">NC653_020450</name>
</gene>